<feature type="region of interest" description="Disordered" evidence="1">
    <location>
        <begin position="91"/>
        <end position="111"/>
    </location>
</feature>
<dbReference type="EMBL" id="JAVFCB010000009">
    <property type="protein sequence ID" value="MDQ4215273.1"/>
    <property type="molecule type" value="Genomic_DNA"/>
</dbReference>
<feature type="region of interest" description="Disordered" evidence="1">
    <location>
        <begin position="20"/>
        <end position="40"/>
    </location>
</feature>
<name>A0ABU0XJH5_9MICO</name>
<keyword evidence="3" id="KW-1185">Reference proteome</keyword>
<evidence type="ECO:0000256" key="1">
    <source>
        <dbReference type="SAM" id="MobiDB-lite"/>
    </source>
</evidence>
<dbReference type="Proteomes" id="UP001230289">
    <property type="component" value="Unassembled WGS sequence"/>
</dbReference>
<gene>
    <name evidence="2" type="ORF">RBR11_15250</name>
</gene>
<accession>A0ABU0XJH5</accession>
<evidence type="ECO:0000313" key="3">
    <source>
        <dbReference type="Proteomes" id="UP001230289"/>
    </source>
</evidence>
<reference evidence="2 3" key="1">
    <citation type="submission" date="2023-08" db="EMBL/GenBank/DDBJ databases">
        <title>Microbacterium sp. nov., isolated from a waste landfill.</title>
        <authorList>
            <person name="Wen W."/>
        </authorList>
    </citation>
    <scope>NUCLEOTIDE SEQUENCE [LARGE SCALE GENOMIC DNA]</scope>
    <source>
        <strain evidence="2 3">ASV81</strain>
    </source>
</reference>
<sequence length="249" mass="26481">MSDDAEMFFELRDEVSRDAQTYADAAGRERPASTTDEAGQIEVTLSETEGTTVVVGDNWQDVYRPGELGSAIVETVQQLAAARTAAWAEGLGEAAEETRRPSPTPPAGESAAARIQAALEAEPDGGAAVTRSLENVLAMLDDISANIDETFAEAFRRGRTTHSTTPLSRNLTVEVSAMGELVSVSFSENWLARTSGSQISRELNAAIAEARAATATSRDAGPFAGTPLAEYQRFLDDPDSFVDYISGRG</sequence>
<evidence type="ECO:0000313" key="2">
    <source>
        <dbReference type="EMBL" id="MDQ4215273.1"/>
    </source>
</evidence>
<proteinExistence type="predicted"/>
<comment type="caution">
    <text evidence="2">The sequence shown here is derived from an EMBL/GenBank/DDBJ whole genome shotgun (WGS) entry which is preliminary data.</text>
</comment>
<evidence type="ECO:0008006" key="4">
    <source>
        <dbReference type="Google" id="ProtNLM"/>
    </source>
</evidence>
<dbReference type="RefSeq" id="WP_308490227.1">
    <property type="nucleotide sequence ID" value="NZ_JAVFCB010000009.1"/>
</dbReference>
<protein>
    <recommendedName>
        <fullName evidence="4">YbaB/EbfC DNA-binding family protein</fullName>
    </recommendedName>
</protein>
<organism evidence="2 3">
    <name type="scientific">Microbacterium capsulatum</name>
    <dbReference type="NCBI Taxonomy" id="3041921"/>
    <lineage>
        <taxon>Bacteria</taxon>
        <taxon>Bacillati</taxon>
        <taxon>Actinomycetota</taxon>
        <taxon>Actinomycetes</taxon>
        <taxon>Micrococcales</taxon>
        <taxon>Microbacteriaceae</taxon>
        <taxon>Microbacterium</taxon>
    </lineage>
</organism>